<accession>A0A3G5A234</accession>
<organism evidence="1">
    <name type="scientific">Harvfovirus sp</name>
    <dbReference type="NCBI Taxonomy" id="2487768"/>
    <lineage>
        <taxon>Viruses</taxon>
        <taxon>Varidnaviria</taxon>
        <taxon>Bamfordvirae</taxon>
        <taxon>Nucleocytoviricota</taxon>
        <taxon>Megaviricetes</taxon>
        <taxon>Imitervirales</taxon>
        <taxon>Mimiviridae</taxon>
        <taxon>Klosneuvirinae</taxon>
    </lineage>
</organism>
<protein>
    <submittedName>
        <fullName evidence="1">Uncharacterized protein</fullName>
    </submittedName>
</protein>
<proteinExistence type="predicted"/>
<dbReference type="EMBL" id="MK072267">
    <property type="protein sequence ID" value="AYV81287.1"/>
    <property type="molecule type" value="Genomic_DNA"/>
</dbReference>
<sequence length="392" mass="45599">MAAAAAVEEKSDLDYLDYLKFDFDPNRTPDVSCITVPACKVLISRLSKLVFKITLLDDTELISMMNEISLLLPYHRAIVEELLVQRINAESALLFKSLAIWERFCNLEDKNTIAFYAKYYDPKKIFAKGDWKSEDLLAHFGRSYSLGERYHSPFALAGGSSFLELSDSKEYIDCHNRIKLMEEACLAGNLDAYDIVSSHLLKSKENYDKLLNLFSKNVFLGPRFSGIDNQREFAESNYLKHHEFKEFDTALTAKKVLGYAIKTYNDVEFQIAHNRIDRHYYIYSKPTWVKKEFHDHVTFLQNILSKIIRQFNEEGLKMITDYFSVFPNTAGILFSLGTLLDDETEAFNLIIKAARLRDYLAYRYLTTHDLQPNTRQKRMYDQFHSLFITSLK</sequence>
<evidence type="ECO:0000313" key="1">
    <source>
        <dbReference type="EMBL" id="AYV81287.1"/>
    </source>
</evidence>
<reference evidence="1" key="1">
    <citation type="submission" date="2018-10" db="EMBL/GenBank/DDBJ databases">
        <title>Hidden diversity of soil giant viruses.</title>
        <authorList>
            <person name="Schulz F."/>
            <person name="Alteio L."/>
            <person name="Goudeau D."/>
            <person name="Ryan E.M."/>
            <person name="Malmstrom R.R."/>
            <person name="Blanchard J."/>
            <person name="Woyke T."/>
        </authorList>
    </citation>
    <scope>NUCLEOTIDE SEQUENCE</scope>
    <source>
        <strain evidence="1">HAV1</strain>
    </source>
</reference>
<name>A0A3G5A234_9VIRU</name>
<gene>
    <name evidence="1" type="ORF">Harvfovirus25_6</name>
</gene>